<keyword evidence="3" id="KW-0456">Lyase</keyword>
<dbReference type="GO" id="GO:0016832">
    <property type="term" value="F:aldehyde-lyase activity"/>
    <property type="evidence" value="ECO:0007669"/>
    <property type="project" value="TreeGrafter"/>
</dbReference>
<keyword evidence="2" id="KW-0479">Metal-binding</keyword>
<dbReference type="GO" id="GO:0005737">
    <property type="term" value="C:cytoplasm"/>
    <property type="evidence" value="ECO:0007669"/>
    <property type="project" value="TreeGrafter"/>
</dbReference>
<keyword evidence="7" id="KW-1185">Reference proteome</keyword>
<reference evidence="7" key="3">
    <citation type="submission" date="2023-06" db="EMBL/GenBank/DDBJ databases">
        <title>Pangenomics reveal diversification of enzyme families and niche specialization in globally abundant SAR202 bacteria.</title>
        <authorList>
            <person name="Saw J.H.W."/>
        </authorList>
    </citation>
    <scope>NUCLEOTIDE SEQUENCE [LARGE SCALE GENOMIC DNA]</scope>
    <source>
        <strain evidence="7">JH1073</strain>
    </source>
</reference>
<dbReference type="InterPro" id="IPR040442">
    <property type="entry name" value="Pyrv_kinase-like_dom_sf"/>
</dbReference>
<accession>A0AAJ6CS01</accession>
<gene>
    <name evidence="5" type="ORF">GKO46_00030</name>
    <name evidence="6" type="ORF">GKO48_09190</name>
</gene>
<evidence type="ECO:0000256" key="2">
    <source>
        <dbReference type="ARBA" id="ARBA00022723"/>
    </source>
</evidence>
<organism evidence="6 7">
    <name type="scientific">Candidatus Lucifugimonas marina</name>
    <dbReference type="NCBI Taxonomy" id="3038979"/>
    <lineage>
        <taxon>Bacteria</taxon>
        <taxon>Bacillati</taxon>
        <taxon>Chloroflexota</taxon>
        <taxon>Dehalococcoidia</taxon>
        <taxon>SAR202 cluster</taxon>
        <taxon>Candidatus Lucifugimonadales</taxon>
        <taxon>Candidatus Lucifugimonadaceae</taxon>
        <taxon>Candidatus Lucifugimonas</taxon>
    </lineage>
</organism>
<evidence type="ECO:0000313" key="7">
    <source>
        <dbReference type="Proteomes" id="UP001219901"/>
    </source>
</evidence>
<dbReference type="Proteomes" id="UP001321249">
    <property type="component" value="Unassembled WGS sequence"/>
</dbReference>
<dbReference type="AlphaFoldDB" id="A0AAJ6CS01"/>
<reference evidence="7 8" key="1">
    <citation type="submission" date="2019-11" db="EMBL/GenBank/DDBJ databases">
        <authorList>
            <person name="Cho J.-C."/>
        </authorList>
    </citation>
    <scope>NUCLEOTIDE SEQUENCE [LARGE SCALE GENOMIC DNA]</scope>
    <source>
        <strain evidence="6 7">JH1073</strain>
        <strain evidence="5 8">JH702</strain>
    </source>
</reference>
<sequence length="249" mass="27117">MAELRPNRAKEKLAKGEIVTCLAGIDNPHFVDFVGDMGIDAIWFEAEHGPVSFEDVGNLSRAADLWGMTSLVRVGSADYSTIYRTLDMGAMGIVVPHVDTVEEARTVVEATKYAPIGRRGMFKPRQSFGVDDYLSKANDQTMSVVLIEDIKSVNNLDEILAVDHIDVYHVAPSDLAQSMGHIGDDEHPDVQQVIDESIAKIIAAGKTAGTTVSNDNVAKFRDQGVKFFYTAVNGWITSGGNEFMKALHG</sequence>
<comment type="similarity">
    <text evidence="1">Belongs to the HpcH/HpaI aldolase family.</text>
</comment>
<evidence type="ECO:0000256" key="3">
    <source>
        <dbReference type="ARBA" id="ARBA00023239"/>
    </source>
</evidence>
<dbReference type="InterPro" id="IPR005000">
    <property type="entry name" value="Aldolase/citrate-lyase_domain"/>
</dbReference>
<feature type="domain" description="HpcH/HpaI aldolase/citrate lyase" evidence="4">
    <location>
        <begin position="26"/>
        <end position="234"/>
    </location>
</feature>
<name>A0AAJ6CS01_9CHLR</name>
<dbReference type="Proteomes" id="UP001219901">
    <property type="component" value="Chromosome"/>
</dbReference>
<dbReference type="InterPro" id="IPR015813">
    <property type="entry name" value="Pyrv/PenolPyrv_kinase-like_dom"/>
</dbReference>
<dbReference type="EMBL" id="CP046147">
    <property type="protein sequence ID" value="WFG39786.1"/>
    <property type="molecule type" value="Genomic_DNA"/>
</dbReference>
<dbReference type="GO" id="GO:0046872">
    <property type="term" value="F:metal ion binding"/>
    <property type="evidence" value="ECO:0007669"/>
    <property type="project" value="UniProtKB-KW"/>
</dbReference>
<protein>
    <recommendedName>
        <fullName evidence="4">HpcH/HpaI aldolase/citrate lyase domain-containing protein</fullName>
    </recommendedName>
</protein>
<evidence type="ECO:0000313" key="5">
    <source>
        <dbReference type="EMBL" id="MDG0865460.1"/>
    </source>
</evidence>
<evidence type="ECO:0000313" key="8">
    <source>
        <dbReference type="Proteomes" id="UP001321249"/>
    </source>
</evidence>
<reference evidence="6" key="2">
    <citation type="journal article" date="2023" name="Nat. Commun.">
        <title>Cultivation of marine bacteria of the SAR202 clade.</title>
        <authorList>
            <person name="Lim Y."/>
            <person name="Seo J.H."/>
            <person name="Giovannoni S.J."/>
            <person name="Kang I."/>
            <person name="Cho J.C."/>
        </authorList>
    </citation>
    <scope>NUCLEOTIDE SEQUENCE</scope>
    <source>
        <strain evidence="6">JH1073</strain>
    </source>
</reference>
<dbReference type="PANTHER" id="PTHR30502:SF0">
    <property type="entry name" value="PHOSPHOENOLPYRUVATE CARBOXYLASE FAMILY PROTEIN"/>
    <property type="match status" value="1"/>
</dbReference>
<dbReference type="Pfam" id="PF03328">
    <property type="entry name" value="HpcH_HpaI"/>
    <property type="match status" value="1"/>
</dbReference>
<evidence type="ECO:0000259" key="4">
    <source>
        <dbReference type="Pfam" id="PF03328"/>
    </source>
</evidence>
<proteinExistence type="inferred from homology"/>
<dbReference type="RefSeq" id="WP_342823844.1">
    <property type="nucleotide sequence ID" value="NZ_CP046146.1"/>
</dbReference>
<dbReference type="PANTHER" id="PTHR30502">
    <property type="entry name" value="2-KETO-3-DEOXY-L-RHAMNONATE ALDOLASE"/>
    <property type="match status" value="1"/>
</dbReference>
<dbReference type="InterPro" id="IPR050251">
    <property type="entry name" value="HpcH-HpaI_aldolase"/>
</dbReference>
<dbReference type="SUPFAM" id="SSF51621">
    <property type="entry name" value="Phosphoenolpyruvate/pyruvate domain"/>
    <property type="match status" value="1"/>
</dbReference>
<evidence type="ECO:0000256" key="1">
    <source>
        <dbReference type="ARBA" id="ARBA00005568"/>
    </source>
</evidence>
<evidence type="ECO:0000313" key="6">
    <source>
        <dbReference type="EMBL" id="WFG39786.1"/>
    </source>
</evidence>
<dbReference type="EMBL" id="WMBE01000001">
    <property type="protein sequence ID" value="MDG0865460.1"/>
    <property type="molecule type" value="Genomic_DNA"/>
</dbReference>
<dbReference type="Gene3D" id="3.20.20.60">
    <property type="entry name" value="Phosphoenolpyruvate-binding domains"/>
    <property type="match status" value="1"/>
</dbReference>